<evidence type="ECO:0000256" key="3">
    <source>
        <dbReference type="ARBA" id="ARBA00022448"/>
    </source>
</evidence>
<reference evidence="9 10" key="1">
    <citation type="journal article" date="2015" name="Antonie Van Leeuwenhoek">
        <title>Bosea vaviloviae sp. nov., a new species of slow-growing rhizobia isolated from nodules of the relict species Vavilovia formosa (Stev.) Fed.</title>
        <authorList>
            <person name="Safronova V.I."/>
            <person name="Kuznetsova I.G."/>
            <person name="Sazanova A.L."/>
            <person name="Kimeklis A.K."/>
            <person name="Belimov A.A."/>
            <person name="Andronov E.E."/>
            <person name="Pinaev A.G."/>
            <person name="Chizhevskaya E.P."/>
            <person name="Pukhaev A.R."/>
            <person name="Popov K.P."/>
            <person name="Willems A."/>
            <person name="Tikhonovich I.A."/>
        </authorList>
    </citation>
    <scope>NUCLEOTIDE SEQUENCE [LARGE SCALE GENOMIC DNA]</scope>
    <source>
        <strain evidence="9 10">Vaf18</strain>
    </source>
</reference>
<feature type="domain" description="Solute-binding protein family 3/N-terminal" evidence="8">
    <location>
        <begin position="32"/>
        <end position="252"/>
    </location>
</feature>
<proteinExistence type="inferred from homology"/>
<evidence type="ECO:0000256" key="7">
    <source>
        <dbReference type="SAM" id="SignalP"/>
    </source>
</evidence>
<dbReference type="SUPFAM" id="SSF53850">
    <property type="entry name" value="Periplasmic binding protein-like II"/>
    <property type="match status" value="1"/>
</dbReference>
<dbReference type="CDD" id="cd13557">
    <property type="entry name" value="PBP2_SsuA"/>
    <property type="match status" value="1"/>
</dbReference>
<dbReference type="GO" id="GO:0042626">
    <property type="term" value="F:ATPase-coupled transmembrane transporter activity"/>
    <property type="evidence" value="ECO:0007669"/>
    <property type="project" value="InterPro"/>
</dbReference>
<dbReference type="OrthoDB" id="6522570at2"/>
<keyword evidence="3" id="KW-0813">Transport</keyword>
<feature type="chain" id="PRO_5009099654" description="Putative aliphatic sulfonates-binding protein" evidence="7">
    <location>
        <begin position="25"/>
        <end position="319"/>
    </location>
</feature>
<evidence type="ECO:0000256" key="2">
    <source>
        <dbReference type="ARBA" id="ARBA00010742"/>
    </source>
</evidence>
<dbReference type="PANTHER" id="PTHR30024:SF42">
    <property type="entry name" value="ALIPHATIC SULFONATES-BINDING PROTEIN-RELATED"/>
    <property type="match status" value="1"/>
</dbReference>
<comment type="subcellular location">
    <subcellularLocation>
        <location evidence="1">Periplasm</location>
    </subcellularLocation>
</comment>
<name>A0A1D7TVI2_9HYPH</name>
<evidence type="ECO:0000256" key="4">
    <source>
        <dbReference type="ARBA" id="ARBA00022729"/>
    </source>
</evidence>
<dbReference type="AlphaFoldDB" id="A0A1D7TVI2"/>
<evidence type="ECO:0000259" key="8">
    <source>
        <dbReference type="SMART" id="SM00062"/>
    </source>
</evidence>
<dbReference type="InterPro" id="IPR010067">
    <property type="entry name" value="ABC_SsuA_sub-bd"/>
</dbReference>
<keyword evidence="10" id="KW-1185">Reference proteome</keyword>
<accession>A0A1D7TVI2</accession>
<evidence type="ECO:0000256" key="5">
    <source>
        <dbReference type="ARBA" id="ARBA00055538"/>
    </source>
</evidence>
<gene>
    <name evidence="9" type="ORF">BHK69_00190</name>
</gene>
<keyword evidence="4 7" id="KW-0732">Signal</keyword>
<dbReference type="Gene3D" id="3.40.190.10">
    <property type="entry name" value="Periplasmic binding protein-like II"/>
    <property type="match status" value="2"/>
</dbReference>
<evidence type="ECO:0000256" key="1">
    <source>
        <dbReference type="ARBA" id="ARBA00004418"/>
    </source>
</evidence>
<dbReference type="Pfam" id="PF09084">
    <property type="entry name" value="NMT1"/>
    <property type="match status" value="1"/>
</dbReference>
<dbReference type="InterPro" id="IPR001638">
    <property type="entry name" value="Solute-binding_3/MltF_N"/>
</dbReference>
<protein>
    <recommendedName>
        <fullName evidence="6">Putative aliphatic sulfonates-binding protein</fullName>
    </recommendedName>
</protein>
<dbReference type="SMART" id="SM00062">
    <property type="entry name" value="PBPb"/>
    <property type="match status" value="1"/>
</dbReference>
<dbReference type="NCBIfam" id="TIGR01728">
    <property type="entry name" value="SsuA_fam"/>
    <property type="match status" value="1"/>
</dbReference>
<sequence length="319" mass="34554">MDRRNFIASLAGSSLVLASGAAIAQSSPSPRELRIGFQKNGVLLIAKQQGVLEKRFKPQGIEIKWVEFQFGPPLLEALNVGSIDYGPTGDAPPIFAQAAKANLLYVATQEAAGSGAAILLPPKSPIQTLAELKGKKIAFAKASSSHNLTIAAIEKAGLGYDEFTPVYLPPADARAAFERGSVDAWTIWDPFFAIAEAIPGVRILSLSKGIVSQNSFYLANRDFTTKNPEIVAAINDELAKVARWADSHRGEVASVQAAATGLPIEPWKRSVERSDFVIAPLNPRVLDEQQRVADRFHRLGLIPKPINVRDIVWDWKPTA</sequence>
<dbReference type="EMBL" id="CP017147">
    <property type="protein sequence ID" value="AOO79125.1"/>
    <property type="molecule type" value="Genomic_DNA"/>
</dbReference>
<evidence type="ECO:0000313" key="10">
    <source>
        <dbReference type="Proteomes" id="UP000094969"/>
    </source>
</evidence>
<dbReference type="InterPro" id="IPR015168">
    <property type="entry name" value="SsuA/THI5"/>
</dbReference>
<dbReference type="FunFam" id="3.40.190.10:FF:000050">
    <property type="entry name" value="Sulfonate ABC transporter substrate-binding protein"/>
    <property type="match status" value="1"/>
</dbReference>
<dbReference type="GO" id="GO:0016020">
    <property type="term" value="C:membrane"/>
    <property type="evidence" value="ECO:0007669"/>
    <property type="project" value="InterPro"/>
</dbReference>
<dbReference type="PANTHER" id="PTHR30024">
    <property type="entry name" value="ALIPHATIC SULFONATES-BINDING PROTEIN-RELATED"/>
    <property type="match status" value="1"/>
</dbReference>
<comment type="similarity">
    <text evidence="2">Belongs to the bacterial solute-binding protein SsuA/TauA family.</text>
</comment>
<evidence type="ECO:0000313" key="9">
    <source>
        <dbReference type="EMBL" id="AOO79125.1"/>
    </source>
</evidence>
<dbReference type="RefSeq" id="WP_069688350.1">
    <property type="nucleotide sequence ID" value="NZ_CP017147.1"/>
</dbReference>
<dbReference type="GO" id="GO:0042597">
    <property type="term" value="C:periplasmic space"/>
    <property type="evidence" value="ECO:0007669"/>
    <property type="project" value="UniProtKB-SubCell"/>
</dbReference>
<dbReference type="Proteomes" id="UP000094969">
    <property type="component" value="Chromosome"/>
</dbReference>
<feature type="signal peptide" evidence="7">
    <location>
        <begin position="1"/>
        <end position="24"/>
    </location>
</feature>
<comment type="function">
    <text evidence="5">Part of a binding-protein-dependent transport system for aliphatic sulfonates. Putative binding protein.</text>
</comment>
<dbReference type="KEGG" id="bvv:BHK69_00190"/>
<evidence type="ECO:0000256" key="6">
    <source>
        <dbReference type="ARBA" id="ARBA00070228"/>
    </source>
</evidence>
<dbReference type="STRING" id="1526658.BHK69_00190"/>
<organism evidence="9 10">
    <name type="scientific">Bosea vaviloviae</name>
    <dbReference type="NCBI Taxonomy" id="1526658"/>
    <lineage>
        <taxon>Bacteria</taxon>
        <taxon>Pseudomonadati</taxon>
        <taxon>Pseudomonadota</taxon>
        <taxon>Alphaproteobacteria</taxon>
        <taxon>Hyphomicrobiales</taxon>
        <taxon>Boseaceae</taxon>
        <taxon>Bosea</taxon>
    </lineage>
</organism>